<dbReference type="OrthoDB" id="3819831at2"/>
<keyword evidence="1" id="KW-0812">Transmembrane</keyword>
<feature type="transmembrane region" description="Helical" evidence="1">
    <location>
        <begin position="232"/>
        <end position="254"/>
    </location>
</feature>
<evidence type="ECO:0000256" key="1">
    <source>
        <dbReference type="SAM" id="Phobius"/>
    </source>
</evidence>
<feature type="transmembrane region" description="Helical" evidence="1">
    <location>
        <begin position="162"/>
        <end position="188"/>
    </location>
</feature>
<evidence type="ECO:0000313" key="3">
    <source>
        <dbReference type="Proteomes" id="UP000199220"/>
    </source>
</evidence>
<accession>A0A1H5D8F0</accession>
<feature type="transmembrane region" description="Helical" evidence="1">
    <location>
        <begin position="297"/>
        <end position="319"/>
    </location>
</feature>
<dbReference type="AlphaFoldDB" id="A0A1H5D8F0"/>
<dbReference type="RefSeq" id="WP_089771622.1">
    <property type="nucleotide sequence ID" value="NZ_FNTX01000001.1"/>
</dbReference>
<sequence length="325" mass="35236">MLLRTELRRIRLRLLVWVLLIAGLLASLAIVLTSWAAAQPITDDQRAVAEEAYQQELADWEENGEEMVAQCLEDQERESERDGEDYDFGCDQMEPQPEWYLPYEATLAEHVAFTVRPFSILVLGSVGLAIGTTAVAAEFASGAMGTLLTFQPRRLRVYASKVGAVALLALLLSLLLTGILAVGTWGAFELRGVEATVSSALFWSAVRTLAVLPLAAVAGAVLGFLLRSTAVVLAVVAGYVIAVEAILVSAVRALTPWSVRGNLMSWLQYGSSYWVLTCEQRPDGAIACEEVERSISFAWSAGYLAVLAVLLVAVGALVFRQRDIT</sequence>
<name>A0A1H5D8F0_9MICO</name>
<proteinExistence type="predicted"/>
<dbReference type="STRING" id="648782.SAMN04488554_0598"/>
<feature type="transmembrane region" description="Helical" evidence="1">
    <location>
        <begin position="200"/>
        <end position="225"/>
    </location>
</feature>
<dbReference type="PANTHER" id="PTHR37305">
    <property type="entry name" value="INTEGRAL MEMBRANE PROTEIN-RELATED"/>
    <property type="match status" value="1"/>
</dbReference>
<keyword evidence="3" id="KW-1185">Reference proteome</keyword>
<protein>
    <submittedName>
        <fullName evidence="2">ABC-2 type transport system permease protein</fullName>
    </submittedName>
</protein>
<evidence type="ECO:0000313" key="2">
    <source>
        <dbReference type="EMBL" id="SED75010.1"/>
    </source>
</evidence>
<dbReference type="EMBL" id="FNTX01000001">
    <property type="protein sequence ID" value="SED75010.1"/>
    <property type="molecule type" value="Genomic_DNA"/>
</dbReference>
<dbReference type="PANTHER" id="PTHR37305:SF1">
    <property type="entry name" value="MEMBRANE PROTEIN"/>
    <property type="match status" value="1"/>
</dbReference>
<keyword evidence="1" id="KW-1133">Transmembrane helix</keyword>
<feature type="transmembrane region" description="Helical" evidence="1">
    <location>
        <begin position="120"/>
        <end position="150"/>
    </location>
</feature>
<organism evidence="2 3">
    <name type="scientific">Ruania alba</name>
    <dbReference type="NCBI Taxonomy" id="648782"/>
    <lineage>
        <taxon>Bacteria</taxon>
        <taxon>Bacillati</taxon>
        <taxon>Actinomycetota</taxon>
        <taxon>Actinomycetes</taxon>
        <taxon>Micrococcales</taxon>
        <taxon>Ruaniaceae</taxon>
        <taxon>Ruania</taxon>
    </lineage>
</organism>
<keyword evidence="1" id="KW-0472">Membrane</keyword>
<gene>
    <name evidence="2" type="ORF">SAMN04488554_0598</name>
</gene>
<dbReference type="Proteomes" id="UP000199220">
    <property type="component" value="Unassembled WGS sequence"/>
</dbReference>
<reference evidence="3" key="1">
    <citation type="submission" date="2016-10" db="EMBL/GenBank/DDBJ databases">
        <authorList>
            <person name="Varghese N."/>
            <person name="Submissions S."/>
        </authorList>
    </citation>
    <scope>NUCLEOTIDE SEQUENCE [LARGE SCALE GENOMIC DNA]</scope>
    <source>
        <strain evidence="3">DSM 21368</strain>
    </source>
</reference>